<protein>
    <submittedName>
        <fullName evidence="1">Uncharacterized protein</fullName>
    </submittedName>
</protein>
<dbReference type="AlphaFoldDB" id="A0AAV7UUA0"/>
<keyword evidence="2" id="KW-1185">Reference proteome</keyword>
<gene>
    <name evidence="1" type="ORF">NDU88_000845</name>
</gene>
<organism evidence="1 2">
    <name type="scientific">Pleurodeles waltl</name>
    <name type="common">Iberian ribbed newt</name>
    <dbReference type="NCBI Taxonomy" id="8319"/>
    <lineage>
        <taxon>Eukaryota</taxon>
        <taxon>Metazoa</taxon>
        <taxon>Chordata</taxon>
        <taxon>Craniata</taxon>
        <taxon>Vertebrata</taxon>
        <taxon>Euteleostomi</taxon>
        <taxon>Amphibia</taxon>
        <taxon>Batrachia</taxon>
        <taxon>Caudata</taxon>
        <taxon>Salamandroidea</taxon>
        <taxon>Salamandridae</taxon>
        <taxon>Pleurodelinae</taxon>
        <taxon>Pleurodeles</taxon>
    </lineage>
</organism>
<dbReference type="EMBL" id="JANPWB010000004">
    <property type="protein sequence ID" value="KAJ1191529.1"/>
    <property type="molecule type" value="Genomic_DNA"/>
</dbReference>
<accession>A0AAV7UUA0</accession>
<name>A0AAV7UUA0_PLEWA</name>
<evidence type="ECO:0000313" key="1">
    <source>
        <dbReference type="EMBL" id="KAJ1191529.1"/>
    </source>
</evidence>
<evidence type="ECO:0000313" key="2">
    <source>
        <dbReference type="Proteomes" id="UP001066276"/>
    </source>
</evidence>
<sequence>MLWVAPADEEWGTEAAEVAMMTTESGGSSAAAATKLSQVRGGEREKRFGCSAVTPIRAPSSPAFPDLLDLMYPRCPMLPVIYPALLHLSHPGPRTTPKPLLLPPTHLAICLGCSCSYSVLASGL</sequence>
<comment type="caution">
    <text evidence="1">The sequence shown here is derived from an EMBL/GenBank/DDBJ whole genome shotgun (WGS) entry which is preliminary data.</text>
</comment>
<reference evidence="1" key="1">
    <citation type="journal article" date="2022" name="bioRxiv">
        <title>Sequencing and chromosome-scale assembly of the giantPleurodeles waltlgenome.</title>
        <authorList>
            <person name="Brown T."/>
            <person name="Elewa A."/>
            <person name="Iarovenko S."/>
            <person name="Subramanian E."/>
            <person name="Araus A.J."/>
            <person name="Petzold A."/>
            <person name="Susuki M."/>
            <person name="Suzuki K.-i.T."/>
            <person name="Hayashi T."/>
            <person name="Toyoda A."/>
            <person name="Oliveira C."/>
            <person name="Osipova E."/>
            <person name="Leigh N.D."/>
            <person name="Simon A."/>
            <person name="Yun M.H."/>
        </authorList>
    </citation>
    <scope>NUCLEOTIDE SEQUENCE</scope>
    <source>
        <strain evidence="1">20211129_DDA</strain>
        <tissue evidence="1">Liver</tissue>
    </source>
</reference>
<dbReference type="Proteomes" id="UP001066276">
    <property type="component" value="Chromosome 2_2"/>
</dbReference>
<proteinExistence type="predicted"/>